<evidence type="ECO:0000313" key="2">
    <source>
        <dbReference type="WBParaSite" id="JU765_v2.g11953.t1"/>
    </source>
</evidence>
<proteinExistence type="predicted"/>
<accession>A0AC34Q1H5</accession>
<sequence>MVQFTRIDFEPYYDYYADFKFGLNSPLKNLWFNAMESLEDVTIRLTFRLVDLIAEILLKLNNLKQILIYNLATPNDLLDIVDILPTCSNLIFFNDVDDELLKLLALKSSKSNPLQVLRFIFTNGFSVKAVEQFFEHAIFADSSFFILEIKATFLEIEEMFGRIVGYQVDSLKNDNGAITAKLKKISDKSCVQVIAVSKDS</sequence>
<evidence type="ECO:0000313" key="1">
    <source>
        <dbReference type="Proteomes" id="UP000887576"/>
    </source>
</evidence>
<organism evidence="1 2">
    <name type="scientific">Panagrolaimus sp. JU765</name>
    <dbReference type="NCBI Taxonomy" id="591449"/>
    <lineage>
        <taxon>Eukaryota</taxon>
        <taxon>Metazoa</taxon>
        <taxon>Ecdysozoa</taxon>
        <taxon>Nematoda</taxon>
        <taxon>Chromadorea</taxon>
        <taxon>Rhabditida</taxon>
        <taxon>Tylenchina</taxon>
        <taxon>Panagrolaimomorpha</taxon>
        <taxon>Panagrolaimoidea</taxon>
        <taxon>Panagrolaimidae</taxon>
        <taxon>Panagrolaimus</taxon>
    </lineage>
</organism>
<dbReference type="WBParaSite" id="JU765_v2.g11953.t1">
    <property type="protein sequence ID" value="JU765_v2.g11953.t1"/>
    <property type="gene ID" value="JU765_v2.g11953"/>
</dbReference>
<protein>
    <submittedName>
        <fullName evidence="2">FBD domain-containing protein</fullName>
    </submittedName>
</protein>
<name>A0AC34Q1H5_9BILA</name>
<reference evidence="2" key="1">
    <citation type="submission" date="2022-11" db="UniProtKB">
        <authorList>
            <consortium name="WormBaseParasite"/>
        </authorList>
    </citation>
    <scope>IDENTIFICATION</scope>
</reference>
<dbReference type="Proteomes" id="UP000887576">
    <property type="component" value="Unplaced"/>
</dbReference>